<name>A0A1W1W6P6_SULTA</name>
<dbReference type="EMBL" id="FWWY01000001">
    <property type="protein sequence ID" value="SMC01971.1"/>
    <property type="molecule type" value="Genomic_DNA"/>
</dbReference>
<evidence type="ECO:0000313" key="1">
    <source>
        <dbReference type="EMBL" id="SMC01971.1"/>
    </source>
</evidence>
<keyword evidence="2" id="KW-1185">Reference proteome</keyword>
<dbReference type="RefSeq" id="WP_084660710.1">
    <property type="nucleotide sequence ID" value="NZ_FWWY01000001.1"/>
</dbReference>
<reference evidence="2" key="1">
    <citation type="submission" date="2017-04" db="EMBL/GenBank/DDBJ databases">
        <authorList>
            <person name="Varghese N."/>
            <person name="Submissions S."/>
        </authorList>
    </citation>
    <scope>NUCLEOTIDE SEQUENCE [LARGE SCALE GENOMIC DNA]</scope>
    <source>
        <strain evidence="2">DSM 9293</strain>
    </source>
</reference>
<sequence length="84" mass="9726">MKLAPELDRVVAQYRLHRDAIERYADDLQRQGGYDDFETRLAWDCLVAIMGTNYICGLYDRYGCTDAHITTLAKRALQQVREQG</sequence>
<dbReference type="AlphaFoldDB" id="A0A1W1W6P6"/>
<protein>
    <submittedName>
        <fullName evidence="1">Uncharacterized protein</fullName>
    </submittedName>
</protein>
<proteinExistence type="predicted"/>
<organism evidence="1 2">
    <name type="scientific">Sulfobacillus thermosulfidooxidans (strain DSM 9293 / VKM B-1269 / AT-1)</name>
    <dbReference type="NCBI Taxonomy" id="929705"/>
    <lineage>
        <taxon>Bacteria</taxon>
        <taxon>Bacillati</taxon>
        <taxon>Bacillota</taxon>
        <taxon>Clostridia</taxon>
        <taxon>Eubacteriales</taxon>
        <taxon>Clostridiales Family XVII. Incertae Sedis</taxon>
        <taxon>Sulfobacillus</taxon>
    </lineage>
</organism>
<gene>
    <name evidence="1" type="ORF">SAMN00768000_0192</name>
</gene>
<evidence type="ECO:0000313" key="2">
    <source>
        <dbReference type="Proteomes" id="UP000192660"/>
    </source>
</evidence>
<dbReference type="Proteomes" id="UP000192660">
    <property type="component" value="Unassembled WGS sequence"/>
</dbReference>
<accession>A0A1W1W6P6</accession>